<dbReference type="Proteomes" id="UP000321034">
    <property type="component" value="Unassembled WGS sequence"/>
</dbReference>
<dbReference type="RefSeq" id="WP_147894160.1">
    <property type="nucleotide sequence ID" value="NZ_BAAANR010000001.1"/>
</dbReference>
<protein>
    <submittedName>
        <fullName evidence="2">Uncharacterized protein</fullName>
    </submittedName>
</protein>
<proteinExistence type="predicted"/>
<comment type="caution">
    <text evidence="2">The sequence shown here is derived from an EMBL/GenBank/DDBJ whole genome shotgun (WGS) entry which is preliminary data.</text>
</comment>
<evidence type="ECO:0000256" key="1">
    <source>
        <dbReference type="SAM" id="Phobius"/>
    </source>
</evidence>
<keyword evidence="3" id="KW-1185">Reference proteome</keyword>
<sequence length="82" mass="8260">MTTSTVRSRNAFLTAFSASLVVLGALLLLAGTVLDWSGFWGGAGQGAGVALAVVGAYLWGYANGLRRAGSAAVWIPSSGEGE</sequence>
<evidence type="ECO:0000313" key="2">
    <source>
        <dbReference type="EMBL" id="TXK13510.1"/>
    </source>
</evidence>
<keyword evidence="1" id="KW-0472">Membrane</keyword>
<reference evidence="2 3" key="1">
    <citation type="submission" date="2019-08" db="EMBL/GenBank/DDBJ databases">
        <authorList>
            <person name="Dong K."/>
        </authorList>
    </citation>
    <scope>NUCLEOTIDE SEQUENCE [LARGE SCALE GENOMIC DNA]</scope>
    <source>
        <strain evidence="2 3">JCM14558</strain>
    </source>
</reference>
<name>A0A5C8I5P2_9MICO</name>
<organism evidence="2 3">
    <name type="scientific">Microbacterium hatanonis</name>
    <dbReference type="NCBI Taxonomy" id="404366"/>
    <lineage>
        <taxon>Bacteria</taxon>
        <taxon>Bacillati</taxon>
        <taxon>Actinomycetota</taxon>
        <taxon>Actinomycetes</taxon>
        <taxon>Micrococcales</taxon>
        <taxon>Microbacteriaceae</taxon>
        <taxon>Microbacterium</taxon>
    </lineage>
</organism>
<feature type="transmembrane region" description="Helical" evidence="1">
    <location>
        <begin position="12"/>
        <end position="33"/>
    </location>
</feature>
<dbReference type="AlphaFoldDB" id="A0A5C8I5P2"/>
<keyword evidence="1" id="KW-1133">Transmembrane helix</keyword>
<keyword evidence="1" id="KW-0812">Transmembrane</keyword>
<gene>
    <name evidence="2" type="ORF">FVP77_08995</name>
</gene>
<dbReference type="EMBL" id="VRSV01000001">
    <property type="protein sequence ID" value="TXK13510.1"/>
    <property type="molecule type" value="Genomic_DNA"/>
</dbReference>
<feature type="transmembrane region" description="Helical" evidence="1">
    <location>
        <begin position="39"/>
        <end position="59"/>
    </location>
</feature>
<accession>A0A5C8I5P2</accession>
<evidence type="ECO:0000313" key="3">
    <source>
        <dbReference type="Proteomes" id="UP000321034"/>
    </source>
</evidence>